<dbReference type="InterPro" id="IPR043502">
    <property type="entry name" value="DNA/RNA_pol_sf"/>
</dbReference>
<keyword evidence="8" id="KW-1185">Reference proteome</keyword>
<evidence type="ECO:0000256" key="2">
    <source>
        <dbReference type="ARBA" id="ARBA00022695"/>
    </source>
</evidence>
<dbReference type="OrthoDB" id="10064107at2759"/>
<evidence type="ECO:0000256" key="1">
    <source>
        <dbReference type="ARBA" id="ARBA00022679"/>
    </source>
</evidence>
<dbReference type="SUPFAM" id="SSF56672">
    <property type="entry name" value="DNA/RNA polymerases"/>
    <property type="match status" value="1"/>
</dbReference>
<dbReference type="Gene3D" id="1.10.340.70">
    <property type="match status" value="1"/>
</dbReference>
<keyword evidence="4" id="KW-0378">Hydrolase</keyword>
<dbReference type="Gene3D" id="2.40.70.10">
    <property type="entry name" value="Acid Proteases"/>
    <property type="match status" value="1"/>
</dbReference>
<proteinExistence type="predicted"/>
<dbReference type="InterPro" id="IPR050951">
    <property type="entry name" value="Retrovirus_Pol_polyprotein"/>
</dbReference>
<name>A0A6J8BS22_MYTCO</name>
<organism evidence="7 8">
    <name type="scientific">Mytilus coruscus</name>
    <name type="common">Sea mussel</name>
    <dbReference type="NCBI Taxonomy" id="42192"/>
    <lineage>
        <taxon>Eukaryota</taxon>
        <taxon>Metazoa</taxon>
        <taxon>Spiralia</taxon>
        <taxon>Lophotrochozoa</taxon>
        <taxon>Mollusca</taxon>
        <taxon>Bivalvia</taxon>
        <taxon>Autobranchia</taxon>
        <taxon>Pteriomorphia</taxon>
        <taxon>Mytilida</taxon>
        <taxon>Mytiloidea</taxon>
        <taxon>Mytilidae</taxon>
        <taxon>Mytilinae</taxon>
        <taxon>Mytilus</taxon>
    </lineage>
</organism>
<feature type="region of interest" description="Disordered" evidence="5">
    <location>
        <begin position="1"/>
        <end position="22"/>
    </location>
</feature>
<dbReference type="PANTHER" id="PTHR37984">
    <property type="entry name" value="PROTEIN CBG26694"/>
    <property type="match status" value="1"/>
</dbReference>
<accession>A0A6J8BS22</accession>
<dbReference type="InterPro" id="IPR041588">
    <property type="entry name" value="Integrase_H2C2"/>
</dbReference>
<sequence length="740" mass="84800">METTLSAVNRPEQHRVRFSDRHQSNSQSYKECKYCGGDRKFETTCIVHVLPQLHHSLILGVDFLKNNKAKLNFDSNTLEIVENHKVTTISKLSISEGLVRTLKAVTIPKFSQTLISVSVSHQKPGSTVLLKPLPNIEHLNILAAKSLVTVKNGKAYISLFNPTDKNVKLRAHKKIAKVEQVNTELIQDFDESSPSVSSVNTPSKVSESDLKLDLSQSDLTELGKAKLKSFLKENRTSFATNLAELGETGAYKHKIVTVPGARPVKQHFYRRSPQVKREMESQIQDLLKHNIIEESNSDWLSPVVMIPKKNTGTWRLTIDYRKVKKVTVPMDFPLPHIENVVDTLGEAKPLYFTNLDLKSSFWQIPLDEETKHKSAFVTQSGVYEWNRLSYGLMNTPTTFQCLMIQIFRGLNWKFLLVYIGDILIFSNSFEEHLEHLTQVFDKLKESNLRLQPPKSLLRKNAPFNLNPKCQQAFETMKKALLSSPILSYPDPNRPGKSNVVADYLSRRPYDEAPTIQSVTNAVHDSKPDSESDSLPNGWHTYTTFYYDDESPENCHVISALEAEQLPENIANPMSLFERQKQCPDFSDIIKYLQDRELPEDEKLRRAVVSESPYYSISGGILYHLYQRRCRKLPKELRQIKQIALPTFLRGEALRSYHDFLLGRGHFGADKVYSSVMEKYYWPKMHADVNQYVKTCNRCQRAKRNYNPNKPPLSPMPHVGRFHRWHIDILGPLSPLGSEHV</sequence>
<keyword evidence="4" id="KW-0255">Endonuclease</keyword>
<evidence type="ECO:0000313" key="7">
    <source>
        <dbReference type="EMBL" id="CAC5386673.1"/>
    </source>
</evidence>
<keyword evidence="3" id="KW-0540">Nuclease</keyword>
<dbReference type="PANTHER" id="PTHR37984:SF5">
    <property type="entry name" value="PROTEIN NYNRIN-LIKE"/>
    <property type="match status" value="1"/>
</dbReference>
<keyword evidence="1" id="KW-0808">Transferase</keyword>
<evidence type="ECO:0000259" key="6">
    <source>
        <dbReference type="PROSITE" id="PS50878"/>
    </source>
</evidence>
<dbReference type="Gene3D" id="3.30.70.270">
    <property type="match status" value="1"/>
</dbReference>
<dbReference type="EMBL" id="CACVKT020003887">
    <property type="protein sequence ID" value="CAC5386673.1"/>
    <property type="molecule type" value="Genomic_DNA"/>
</dbReference>
<evidence type="ECO:0000313" key="8">
    <source>
        <dbReference type="Proteomes" id="UP000507470"/>
    </source>
</evidence>
<dbReference type="InterPro" id="IPR043128">
    <property type="entry name" value="Rev_trsase/Diguanyl_cyclase"/>
</dbReference>
<dbReference type="PROSITE" id="PS50878">
    <property type="entry name" value="RT_POL"/>
    <property type="match status" value="1"/>
</dbReference>
<dbReference type="Proteomes" id="UP000507470">
    <property type="component" value="Unassembled WGS sequence"/>
</dbReference>
<dbReference type="GO" id="GO:0016779">
    <property type="term" value="F:nucleotidyltransferase activity"/>
    <property type="evidence" value="ECO:0007669"/>
    <property type="project" value="UniProtKB-KW"/>
</dbReference>
<feature type="compositionally biased region" description="Basic and acidic residues" evidence="5">
    <location>
        <begin position="11"/>
        <end position="22"/>
    </location>
</feature>
<dbReference type="Pfam" id="PF00078">
    <property type="entry name" value="RVT_1"/>
    <property type="match status" value="1"/>
</dbReference>
<dbReference type="InterPro" id="IPR000477">
    <property type="entry name" value="RT_dom"/>
</dbReference>
<dbReference type="AlphaFoldDB" id="A0A6J8BS22"/>
<gene>
    <name evidence="7" type="ORF">MCOR_22082</name>
</gene>
<dbReference type="GO" id="GO:0004519">
    <property type="term" value="F:endonuclease activity"/>
    <property type="evidence" value="ECO:0007669"/>
    <property type="project" value="UniProtKB-KW"/>
</dbReference>
<evidence type="ECO:0000256" key="5">
    <source>
        <dbReference type="SAM" id="MobiDB-lite"/>
    </source>
</evidence>
<dbReference type="InterPro" id="IPR021109">
    <property type="entry name" value="Peptidase_aspartic_dom_sf"/>
</dbReference>
<protein>
    <submittedName>
        <fullName evidence="7">Transposon Ty3-I Gag-Pol polyprotein,Transposon Ty3-G Gag-Pol polyprotein,Retrovirus-related Pol polyprotein from transposon 17.6</fullName>
    </submittedName>
</protein>
<dbReference type="CDD" id="cd01647">
    <property type="entry name" value="RT_LTR"/>
    <property type="match status" value="1"/>
</dbReference>
<keyword evidence="2" id="KW-0548">Nucleotidyltransferase</keyword>
<dbReference type="Gene3D" id="3.10.10.10">
    <property type="entry name" value="HIV Type 1 Reverse Transcriptase, subunit A, domain 1"/>
    <property type="match status" value="1"/>
</dbReference>
<evidence type="ECO:0000256" key="4">
    <source>
        <dbReference type="ARBA" id="ARBA00022759"/>
    </source>
</evidence>
<reference evidence="7 8" key="1">
    <citation type="submission" date="2020-06" db="EMBL/GenBank/DDBJ databases">
        <authorList>
            <person name="Li R."/>
            <person name="Bekaert M."/>
        </authorList>
    </citation>
    <scope>NUCLEOTIDE SEQUENCE [LARGE SCALE GENOMIC DNA]</scope>
    <source>
        <strain evidence="8">wild</strain>
    </source>
</reference>
<dbReference type="FunFam" id="1.10.340.70:FF:000001">
    <property type="entry name" value="Retrovirus-related Pol polyprotein from transposon gypsy-like Protein"/>
    <property type="match status" value="1"/>
</dbReference>
<feature type="domain" description="Reverse transcriptase" evidence="6">
    <location>
        <begin position="287"/>
        <end position="480"/>
    </location>
</feature>
<dbReference type="Pfam" id="PF17921">
    <property type="entry name" value="Integrase_H2C2"/>
    <property type="match status" value="1"/>
</dbReference>
<evidence type="ECO:0000256" key="3">
    <source>
        <dbReference type="ARBA" id="ARBA00022722"/>
    </source>
</evidence>